<protein>
    <submittedName>
        <fullName evidence="1">Uncharacterized protein</fullName>
    </submittedName>
</protein>
<comment type="caution">
    <text evidence="1">The sequence shown here is derived from an EMBL/GenBank/DDBJ whole genome shotgun (WGS) entry which is preliminary data.</text>
</comment>
<dbReference type="AlphaFoldDB" id="X0ZLZ0"/>
<sequence length="117" mass="13739">MNISLTMTTENREAMLFGELSKLHRGTRRRLLRRTTKRYKEALKQWQTVTGNRLIVPHAADLKEWSYSILKGKTKEYAVVHGAWRETLLQLAEAVEKLETIRAFIIWFDYDNSASKL</sequence>
<accession>X0ZLZ0</accession>
<proteinExistence type="predicted"/>
<name>X0ZLZ0_9ZZZZ</name>
<evidence type="ECO:0000313" key="1">
    <source>
        <dbReference type="EMBL" id="GAG70725.1"/>
    </source>
</evidence>
<reference evidence="1" key="1">
    <citation type="journal article" date="2014" name="Front. Microbiol.">
        <title>High frequency of phylogenetically diverse reductive dehalogenase-homologous genes in deep subseafloor sedimentary metagenomes.</title>
        <authorList>
            <person name="Kawai M."/>
            <person name="Futagami T."/>
            <person name="Toyoda A."/>
            <person name="Takaki Y."/>
            <person name="Nishi S."/>
            <person name="Hori S."/>
            <person name="Arai W."/>
            <person name="Tsubouchi T."/>
            <person name="Morono Y."/>
            <person name="Uchiyama I."/>
            <person name="Ito T."/>
            <person name="Fujiyama A."/>
            <person name="Inagaki F."/>
            <person name="Takami H."/>
        </authorList>
    </citation>
    <scope>NUCLEOTIDE SEQUENCE</scope>
    <source>
        <strain evidence="1">Expedition CK06-06</strain>
    </source>
</reference>
<organism evidence="1">
    <name type="scientific">marine sediment metagenome</name>
    <dbReference type="NCBI Taxonomy" id="412755"/>
    <lineage>
        <taxon>unclassified sequences</taxon>
        <taxon>metagenomes</taxon>
        <taxon>ecological metagenomes</taxon>
    </lineage>
</organism>
<dbReference type="EMBL" id="BART01004426">
    <property type="protein sequence ID" value="GAG70725.1"/>
    <property type="molecule type" value="Genomic_DNA"/>
</dbReference>
<gene>
    <name evidence="1" type="ORF">S01H4_11119</name>
</gene>